<evidence type="ECO:0000256" key="2">
    <source>
        <dbReference type="SAM" id="Phobius"/>
    </source>
</evidence>
<dbReference type="AlphaFoldDB" id="A0A844ZFC0"/>
<keyword evidence="2" id="KW-0472">Membrane</keyword>
<protein>
    <submittedName>
        <fullName evidence="4">Pilus assembly protein</fullName>
    </submittedName>
</protein>
<name>A0A844ZFC0_9SPHN</name>
<dbReference type="RefSeq" id="WP_160682335.1">
    <property type="nucleotide sequence ID" value="NZ_WTYW01000001.1"/>
</dbReference>
<evidence type="ECO:0000259" key="3">
    <source>
        <dbReference type="Pfam" id="PF13400"/>
    </source>
</evidence>
<keyword evidence="2" id="KW-0812">Transmembrane</keyword>
<dbReference type="OrthoDB" id="8014659at2"/>
<feature type="domain" description="Putative Flp pilus-assembly TadG-like N-terminal" evidence="3">
    <location>
        <begin position="18"/>
        <end position="64"/>
    </location>
</feature>
<sequence length="525" mass="54982">MRRLANPLAKSFWSGEHGAVAATYALALVPLIAMAGVGMDYARLMGMDSELQNGADQAALAAASQLDGKSGACTRASTAARSLVVNTSLLTSDDNAITFTEATDCSGSESIMFWQDKAKTNAATSDANANFVEVLVDVRGVDYALLPVTGALRGELQAAALAGLGSAICKVPPIMICHPDPGTPFNADARKGQGIAATGHSTGKNKAGGDAGTTTSGTKWSPGNFGFLQIPGVDGDAGNKNARLLTALAFNTPQTDCISLENNKVSTGNPQGLYDAINTRFDLYDFPSNGGSTLAPCQGGACLAAPNVTKDFIRTKTSGNNSCKVGNNGWELPKSGSEFKPVASGSWSAGKVSANNPTVMGLPRDNCHYTSFNGTGLCGTGTGRFGDGNWAREDYFAKNHATPPPGYATMTRYETYLWEIANDKINNTAPQSGKPVCSAATGPKERRVLSIAVVTNCAELSGTSTPVNIEDFVDVFLVEPSVDDAKRYNAFKDVIYFEIIGKSQIAGNGVFGSQEVRRDVPYLIE</sequence>
<evidence type="ECO:0000256" key="1">
    <source>
        <dbReference type="SAM" id="MobiDB-lite"/>
    </source>
</evidence>
<keyword evidence="2" id="KW-1133">Transmembrane helix</keyword>
<reference evidence="4 5" key="1">
    <citation type="submission" date="2019-12" db="EMBL/GenBank/DDBJ databases">
        <title>Genomic-based taxomic classification of the family Erythrobacteraceae.</title>
        <authorList>
            <person name="Xu L."/>
        </authorList>
    </citation>
    <scope>NUCLEOTIDE SEQUENCE [LARGE SCALE GENOMIC DNA]</scope>
    <source>
        <strain evidence="4 5">MCCC 1A09962</strain>
    </source>
</reference>
<dbReference type="Proteomes" id="UP000433104">
    <property type="component" value="Unassembled WGS sequence"/>
</dbReference>
<feature type="region of interest" description="Disordered" evidence="1">
    <location>
        <begin position="196"/>
        <end position="216"/>
    </location>
</feature>
<organism evidence="4 5">
    <name type="scientific">Parapontixanthobacter aurantiacus</name>
    <dbReference type="NCBI Taxonomy" id="1463599"/>
    <lineage>
        <taxon>Bacteria</taxon>
        <taxon>Pseudomonadati</taxon>
        <taxon>Pseudomonadota</taxon>
        <taxon>Alphaproteobacteria</taxon>
        <taxon>Sphingomonadales</taxon>
        <taxon>Erythrobacteraceae</taxon>
        <taxon>Parapontixanthobacter</taxon>
    </lineage>
</organism>
<evidence type="ECO:0000313" key="5">
    <source>
        <dbReference type="Proteomes" id="UP000433104"/>
    </source>
</evidence>
<evidence type="ECO:0000313" key="4">
    <source>
        <dbReference type="EMBL" id="MXO86003.1"/>
    </source>
</evidence>
<keyword evidence="5" id="KW-1185">Reference proteome</keyword>
<proteinExistence type="predicted"/>
<gene>
    <name evidence="4" type="ORF">GRI38_08145</name>
</gene>
<feature type="transmembrane region" description="Helical" evidence="2">
    <location>
        <begin position="20"/>
        <end position="42"/>
    </location>
</feature>
<comment type="caution">
    <text evidence="4">The sequence shown here is derived from an EMBL/GenBank/DDBJ whole genome shotgun (WGS) entry which is preliminary data.</text>
</comment>
<dbReference type="InterPro" id="IPR028087">
    <property type="entry name" value="Tad_N"/>
</dbReference>
<dbReference type="Pfam" id="PF13400">
    <property type="entry name" value="Tad"/>
    <property type="match status" value="1"/>
</dbReference>
<accession>A0A844ZFC0</accession>
<dbReference type="EMBL" id="WTYW01000001">
    <property type="protein sequence ID" value="MXO86003.1"/>
    <property type="molecule type" value="Genomic_DNA"/>
</dbReference>